<keyword evidence="1" id="KW-0732">Signal</keyword>
<keyword evidence="3" id="KW-1185">Reference proteome</keyword>
<protein>
    <submittedName>
        <fullName evidence="2">Uncharacterized protein</fullName>
    </submittedName>
</protein>
<sequence length="55" mass="5766">MRDVRRSLYAASGAFALVAAGLAVPVVAGAQAQGGSTEYLVLVEQGPTGHRRWPR</sequence>
<feature type="chain" id="PRO_5047440483" evidence="1">
    <location>
        <begin position="33"/>
        <end position="55"/>
    </location>
</feature>
<accession>A0ABP4MK95</accession>
<dbReference type="RefSeq" id="WP_344179534.1">
    <property type="nucleotide sequence ID" value="NZ_BAAANC010000003.1"/>
</dbReference>
<evidence type="ECO:0000256" key="1">
    <source>
        <dbReference type="SAM" id="SignalP"/>
    </source>
</evidence>
<gene>
    <name evidence="2" type="ORF">GCM10009741_56460</name>
</gene>
<proteinExistence type="predicted"/>
<organism evidence="2 3">
    <name type="scientific">Kribbella lupini</name>
    <dbReference type="NCBI Taxonomy" id="291602"/>
    <lineage>
        <taxon>Bacteria</taxon>
        <taxon>Bacillati</taxon>
        <taxon>Actinomycetota</taxon>
        <taxon>Actinomycetes</taxon>
        <taxon>Propionibacteriales</taxon>
        <taxon>Kribbellaceae</taxon>
        <taxon>Kribbella</taxon>
    </lineage>
</organism>
<comment type="caution">
    <text evidence="2">The sequence shown here is derived from an EMBL/GenBank/DDBJ whole genome shotgun (WGS) entry which is preliminary data.</text>
</comment>
<reference evidence="3" key="1">
    <citation type="journal article" date="2019" name="Int. J. Syst. Evol. Microbiol.">
        <title>The Global Catalogue of Microorganisms (GCM) 10K type strain sequencing project: providing services to taxonomists for standard genome sequencing and annotation.</title>
        <authorList>
            <consortium name="The Broad Institute Genomics Platform"/>
            <consortium name="The Broad Institute Genome Sequencing Center for Infectious Disease"/>
            <person name="Wu L."/>
            <person name="Ma J."/>
        </authorList>
    </citation>
    <scope>NUCLEOTIDE SEQUENCE [LARGE SCALE GENOMIC DNA]</scope>
    <source>
        <strain evidence="3">JCM 14303</strain>
    </source>
</reference>
<evidence type="ECO:0000313" key="3">
    <source>
        <dbReference type="Proteomes" id="UP001500363"/>
    </source>
</evidence>
<evidence type="ECO:0000313" key="2">
    <source>
        <dbReference type="EMBL" id="GAA1545703.1"/>
    </source>
</evidence>
<dbReference type="Proteomes" id="UP001500363">
    <property type="component" value="Unassembled WGS sequence"/>
</dbReference>
<feature type="signal peptide" evidence="1">
    <location>
        <begin position="1"/>
        <end position="32"/>
    </location>
</feature>
<name>A0ABP4MK95_9ACTN</name>
<dbReference type="EMBL" id="BAAANC010000003">
    <property type="protein sequence ID" value="GAA1545703.1"/>
    <property type="molecule type" value="Genomic_DNA"/>
</dbReference>